<evidence type="ECO:0000256" key="1">
    <source>
        <dbReference type="SAM" id="MobiDB-lite"/>
    </source>
</evidence>
<feature type="compositionally biased region" description="Polar residues" evidence="1">
    <location>
        <begin position="233"/>
        <end position="269"/>
    </location>
</feature>
<evidence type="ECO:0000313" key="2">
    <source>
        <dbReference type="EMBL" id="KAA1248231.1"/>
    </source>
</evidence>
<feature type="region of interest" description="Disordered" evidence="1">
    <location>
        <begin position="233"/>
        <end position="295"/>
    </location>
</feature>
<comment type="caution">
    <text evidence="2">The sequence shown here is derived from an EMBL/GenBank/DDBJ whole genome shotgun (WGS) entry which is preliminary data.</text>
</comment>
<dbReference type="EMBL" id="VTZN01000183">
    <property type="protein sequence ID" value="KAA1248231.1"/>
    <property type="molecule type" value="Genomic_DNA"/>
</dbReference>
<name>A0A5B1BJP6_MYCSI</name>
<sequence length="340" mass="36665">MRSPAPPPWMADIPPLHNPRAKALAGLPSHAASHWEAGGPVFSVDPRKMRILAIRGRCWQCGYPLAGPGYVIITEGNNGQYGALHVQDFGPLHRSCALYACAGACPFLRYPTSRRRLTADHRQRGTATVQGFTTVAVVFPPGLITVPRFGYHTPAEAISITNLARTAELYAQAVTDDAATRFTATPRLHWTDTPNDTARLAADWTQTKNTLQTWAQTSVVTIDGQIYRGHTINQQRQQHPTRQTANSPANYPTQTVKSQVTATTATLEATDQRKQQTGAGNPPPGPTGHRLGTAKNAGRTHFGRVFALRFGAQQTGSQGQQTAVFLPVGGVIADGPETVP</sequence>
<keyword evidence="3" id="KW-1185">Reference proteome</keyword>
<dbReference type="RefSeq" id="WP_149655905.1">
    <property type="nucleotide sequence ID" value="NZ_VTZN01000183.1"/>
</dbReference>
<evidence type="ECO:0000313" key="3">
    <source>
        <dbReference type="Proteomes" id="UP000324701"/>
    </source>
</evidence>
<proteinExistence type="predicted"/>
<protein>
    <submittedName>
        <fullName evidence="2">Uncharacterized protein</fullName>
    </submittedName>
</protein>
<reference evidence="2 3" key="1">
    <citation type="submission" date="2019-09" db="EMBL/GenBank/DDBJ databases">
        <title>Report of infection by Mycobacterium simiae a patient suffering from pulmonary tuberculosis.</title>
        <authorList>
            <person name="Mohanty P.S."/>
            <person name="Bansal A.K."/>
            <person name="Singh H."/>
            <person name="Sharma S."/>
            <person name="Patil S.A."/>
            <person name="Upadhaya P."/>
            <person name="Singh P.K."/>
            <person name="Kumar D."/>
            <person name="Kumar S."/>
            <person name="Singh R.K."/>
            <person name="Chaudhary B."/>
        </authorList>
    </citation>
    <scope>NUCLEOTIDE SEQUENCE [LARGE SCALE GENOMIC DNA]</scope>
    <source>
        <strain evidence="2 3">JAL-560-SIM</strain>
    </source>
</reference>
<accession>A0A5B1BJP6</accession>
<dbReference type="AlphaFoldDB" id="A0A5B1BJP6"/>
<gene>
    <name evidence="2" type="ORF">F0Q45_21795</name>
</gene>
<dbReference type="OrthoDB" id="4743131at2"/>
<dbReference type="Proteomes" id="UP000324701">
    <property type="component" value="Unassembled WGS sequence"/>
</dbReference>
<organism evidence="2 3">
    <name type="scientific">Mycobacterium simiae</name>
    <name type="common">Mycobacterium habana</name>
    <dbReference type="NCBI Taxonomy" id="1784"/>
    <lineage>
        <taxon>Bacteria</taxon>
        <taxon>Bacillati</taxon>
        <taxon>Actinomycetota</taxon>
        <taxon>Actinomycetes</taxon>
        <taxon>Mycobacteriales</taxon>
        <taxon>Mycobacteriaceae</taxon>
        <taxon>Mycobacterium</taxon>
        <taxon>Mycobacterium simiae complex</taxon>
    </lineage>
</organism>